<keyword evidence="1" id="KW-0732">Signal</keyword>
<proteinExistence type="predicted"/>
<organism evidence="2 3">
    <name type="scientific">Cymbomonas tetramitiformis</name>
    <dbReference type="NCBI Taxonomy" id="36881"/>
    <lineage>
        <taxon>Eukaryota</taxon>
        <taxon>Viridiplantae</taxon>
        <taxon>Chlorophyta</taxon>
        <taxon>Pyramimonadophyceae</taxon>
        <taxon>Pyramimonadales</taxon>
        <taxon>Pyramimonadaceae</taxon>
        <taxon>Cymbomonas</taxon>
    </lineage>
</organism>
<comment type="caution">
    <text evidence="2">The sequence shown here is derived from an EMBL/GenBank/DDBJ whole genome shotgun (WGS) entry which is preliminary data.</text>
</comment>
<name>A0AAE0GKR2_9CHLO</name>
<accession>A0AAE0GKR2</accession>
<feature type="chain" id="PRO_5042063267" evidence="1">
    <location>
        <begin position="36"/>
        <end position="81"/>
    </location>
</feature>
<protein>
    <submittedName>
        <fullName evidence="2">Uncharacterized protein</fullName>
    </submittedName>
</protein>
<dbReference type="EMBL" id="LGRX02004654">
    <property type="protein sequence ID" value="KAK3279823.1"/>
    <property type="molecule type" value="Genomic_DNA"/>
</dbReference>
<dbReference type="AlphaFoldDB" id="A0AAE0GKR2"/>
<keyword evidence="3" id="KW-1185">Reference proteome</keyword>
<evidence type="ECO:0000256" key="1">
    <source>
        <dbReference type="SAM" id="SignalP"/>
    </source>
</evidence>
<reference evidence="2 3" key="1">
    <citation type="journal article" date="2015" name="Genome Biol. Evol.">
        <title>Comparative Genomics of a Bacterivorous Green Alga Reveals Evolutionary Causalities and Consequences of Phago-Mixotrophic Mode of Nutrition.</title>
        <authorList>
            <person name="Burns J.A."/>
            <person name="Paasch A."/>
            <person name="Narechania A."/>
            <person name="Kim E."/>
        </authorList>
    </citation>
    <scope>NUCLEOTIDE SEQUENCE [LARGE SCALE GENOMIC DNA]</scope>
    <source>
        <strain evidence="2 3">PLY_AMNH</strain>
    </source>
</reference>
<feature type="signal peptide" evidence="1">
    <location>
        <begin position="1"/>
        <end position="35"/>
    </location>
</feature>
<sequence length="81" mass="8824">MYFKNISLTGGRPAARVCALVCCLIRLSLLRLCSGHTLELKHDSNYLNCIASPGVCYELVVSRVSGTLPTELGTLAMMTYL</sequence>
<evidence type="ECO:0000313" key="2">
    <source>
        <dbReference type="EMBL" id="KAK3279823.1"/>
    </source>
</evidence>
<gene>
    <name evidence="2" type="ORF">CYMTET_12317</name>
</gene>
<dbReference type="Proteomes" id="UP001190700">
    <property type="component" value="Unassembled WGS sequence"/>
</dbReference>
<evidence type="ECO:0000313" key="3">
    <source>
        <dbReference type="Proteomes" id="UP001190700"/>
    </source>
</evidence>